<keyword evidence="2" id="KW-1185">Reference proteome</keyword>
<protein>
    <submittedName>
        <fullName evidence="1">Uncharacterized protein</fullName>
    </submittedName>
</protein>
<feature type="non-terminal residue" evidence="1">
    <location>
        <position position="175"/>
    </location>
</feature>
<reference evidence="1" key="1">
    <citation type="submission" date="2021-12" db="EMBL/GenBank/DDBJ databases">
        <authorList>
            <person name="Martin H S."/>
        </authorList>
    </citation>
    <scope>NUCLEOTIDE SEQUENCE</scope>
</reference>
<evidence type="ECO:0000313" key="2">
    <source>
        <dbReference type="Proteomes" id="UP000838878"/>
    </source>
</evidence>
<name>A0A8J9VN77_9NEOP</name>
<dbReference type="Proteomes" id="UP000838878">
    <property type="component" value="Chromosome 5"/>
</dbReference>
<evidence type="ECO:0000313" key="1">
    <source>
        <dbReference type="EMBL" id="CAH0726268.1"/>
    </source>
</evidence>
<dbReference type="EMBL" id="OV170225">
    <property type="protein sequence ID" value="CAH0726268.1"/>
    <property type="molecule type" value="Genomic_DNA"/>
</dbReference>
<dbReference type="AlphaFoldDB" id="A0A8J9VN77"/>
<proteinExistence type="predicted"/>
<gene>
    <name evidence="1" type="ORF">BINO364_LOCUS11747</name>
</gene>
<accession>A0A8J9VN77</accession>
<dbReference type="OrthoDB" id="6931327at2759"/>
<organism evidence="1 2">
    <name type="scientific">Brenthis ino</name>
    <name type="common">lesser marbled fritillary</name>
    <dbReference type="NCBI Taxonomy" id="405034"/>
    <lineage>
        <taxon>Eukaryota</taxon>
        <taxon>Metazoa</taxon>
        <taxon>Ecdysozoa</taxon>
        <taxon>Arthropoda</taxon>
        <taxon>Hexapoda</taxon>
        <taxon>Insecta</taxon>
        <taxon>Pterygota</taxon>
        <taxon>Neoptera</taxon>
        <taxon>Endopterygota</taxon>
        <taxon>Lepidoptera</taxon>
        <taxon>Glossata</taxon>
        <taxon>Ditrysia</taxon>
        <taxon>Papilionoidea</taxon>
        <taxon>Nymphalidae</taxon>
        <taxon>Heliconiinae</taxon>
        <taxon>Argynnini</taxon>
        <taxon>Brenthis</taxon>
    </lineage>
</organism>
<sequence length="175" mass="20517">MDEKVKTLETTINQIKVTSVPEPETYENLISEMNERKARSRNLILTSVPEQFSSDNNERMKLEKVEVNKILMLIDKECPEPKKNIRLGKYNQNKTRAIKLIFENKSTPIALLRKRDALKNHKSRIYSDQTPKQREYLNSLKQKLECRIRNGENLSIKYVKGTPTIIETIPKNYPQ</sequence>